<dbReference type="InterPro" id="IPR002048">
    <property type="entry name" value="EF_hand_dom"/>
</dbReference>
<comment type="caution">
    <text evidence="3">The sequence shown here is derived from an EMBL/GenBank/DDBJ whole genome shotgun (WGS) entry which is preliminary data.</text>
</comment>
<dbReference type="InterPro" id="IPR011992">
    <property type="entry name" value="EF-hand-dom_pair"/>
</dbReference>
<protein>
    <recommendedName>
        <fullName evidence="2">EF-hand domain-containing protein</fullName>
    </recommendedName>
</protein>
<feature type="compositionally biased region" description="Polar residues" evidence="1">
    <location>
        <begin position="532"/>
        <end position="547"/>
    </location>
</feature>
<feature type="domain" description="EF-hand" evidence="2">
    <location>
        <begin position="855"/>
        <end position="890"/>
    </location>
</feature>
<evidence type="ECO:0000313" key="3">
    <source>
        <dbReference type="EMBL" id="TNV84525.1"/>
    </source>
</evidence>
<keyword evidence="4" id="KW-1185">Reference proteome</keyword>
<reference evidence="3" key="1">
    <citation type="submission" date="2019-06" db="EMBL/GenBank/DDBJ databases">
        <authorList>
            <person name="Zheng W."/>
        </authorList>
    </citation>
    <scope>NUCLEOTIDE SEQUENCE</scope>
    <source>
        <strain evidence="3">QDHG01</strain>
    </source>
</reference>
<name>A0A8J8P1Y2_HALGN</name>
<dbReference type="CDD" id="cd00051">
    <property type="entry name" value="EFh"/>
    <property type="match status" value="1"/>
</dbReference>
<feature type="compositionally biased region" description="Basic and acidic residues" evidence="1">
    <location>
        <begin position="446"/>
        <end position="461"/>
    </location>
</feature>
<dbReference type="PROSITE" id="PS51450">
    <property type="entry name" value="LRR"/>
    <property type="match status" value="1"/>
</dbReference>
<dbReference type="PANTHER" id="PTHR16306">
    <property type="entry name" value="TRANSLIN-ASSOCIATED FACTOR X-INTERACTING PROTEIN 1"/>
    <property type="match status" value="1"/>
</dbReference>
<feature type="compositionally biased region" description="Polar residues" evidence="1">
    <location>
        <begin position="140"/>
        <end position="162"/>
    </location>
</feature>
<dbReference type="InterPro" id="IPR032675">
    <property type="entry name" value="LRR_dom_sf"/>
</dbReference>
<evidence type="ECO:0000256" key="1">
    <source>
        <dbReference type="SAM" id="MobiDB-lite"/>
    </source>
</evidence>
<proteinExistence type="predicted"/>
<feature type="region of interest" description="Disordered" evidence="1">
    <location>
        <begin position="446"/>
        <end position="522"/>
    </location>
</feature>
<sequence>MIKNTQQSHIQSLNLANNDLTHLPQGLSLCFPHLESINLNNNRLEDIYLTVDVLSPIPTLYSLYINLVTEEEVDYVLKKLPNLQYLNGLGVDREELMAAASDVNEVMPQQTSDEESVAVVHQQRIPKAVVLTEDEEDQESVYTDTQQQNQKQDYSNNTSLNHRQSRRALSRISSHARGLGTSTSRKSLLNRSVLDVSQQQQADEDLINPDEFEEIAEIYDSIRILHSKLNPDMDSALANDFDLKLREVMEMLSNAVNSEALLKAVKREKSLTAKVDLLTMCAEKVFDYLADQDKRQGVLRRGSDGGGGNAPLKAQQFQLLNGVIIGVFDGLRDAYADLQTSHMELVTQNEGIKLDLARNQQETHQLLEAAEHLEQQNNQNKEQVASLEAEMFDLSQSCNQYQKEGQDLKRYVQRLERDKGEQDRQIAVLRQQIEDLQRQNLEVQKENEQLKRGYDSQRDDQQNFQSHPRYSQDASEYASMAQSLKSDQQQQQSARGSPPQKKQSNYNSRNTITSARSLSNKRGIIGQRHKTAQSMGQYAAQSKSPNTIYRNNNTAAEHMRLNSEAIGGKKKLMNASGAAGVGKSMAIPSGGISAIIGPNQQRILSIKQLKDLISDMYNSKTKFDIKCEEGKQPKETMEQYMYTYLNQRYGLKNLIIEWAAAIITGIKTYSREDHDVALFGKILRNECDEEFRFIQQTVRETVYALLRAVIREKYPNKTEETLGKMQEQVVGDSIERWQWRKIIEKMYDEDDFRQLENQIKYKISLQKEAQQQNQPLSEDGSRASSGTRIQSARGSALSMQPNANTAGNQGNSKNKLTRNQVQQILNQETSQLKDRLKFHVFLKTVLDFQLREHEKFLSRFLQEFRVIDSDNDGILDENAFRQLMKRFRGVVPQDKVENYLQVIDPFNNQKITFSECVHLLSQETLRRKEDGADCAVLELIASLDKTPPVGQGNTFTGQQQMVAVNQR</sequence>
<dbReference type="OrthoDB" id="2021138at2759"/>
<dbReference type="PROSITE" id="PS50222">
    <property type="entry name" value="EF_HAND_2"/>
    <property type="match status" value="1"/>
</dbReference>
<accession>A0A8J8P1Y2</accession>
<dbReference type="GO" id="GO:0005737">
    <property type="term" value="C:cytoplasm"/>
    <property type="evidence" value="ECO:0007669"/>
    <property type="project" value="TreeGrafter"/>
</dbReference>
<organism evidence="3 4">
    <name type="scientific">Halteria grandinella</name>
    <dbReference type="NCBI Taxonomy" id="5974"/>
    <lineage>
        <taxon>Eukaryota</taxon>
        <taxon>Sar</taxon>
        <taxon>Alveolata</taxon>
        <taxon>Ciliophora</taxon>
        <taxon>Intramacronucleata</taxon>
        <taxon>Spirotrichea</taxon>
        <taxon>Stichotrichia</taxon>
        <taxon>Sporadotrichida</taxon>
        <taxon>Halteriidae</taxon>
        <taxon>Halteria</taxon>
    </lineage>
</organism>
<evidence type="ECO:0000259" key="2">
    <source>
        <dbReference type="PROSITE" id="PS50222"/>
    </source>
</evidence>
<feature type="compositionally biased region" description="Polar residues" evidence="1">
    <location>
        <begin position="500"/>
        <end position="520"/>
    </location>
</feature>
<feature type="region of interest" description="Disordered" evidence="1">
    <location>
        <begin position="770"/>
        <end position="815"/>
    </location>
</feature>
<dbReference type="Gene3D" id="1.10.238.10">
    <property type="entry name" value="EF-hand"/>
    <property type="match status" value="1"/>
</dbReference>
<feature type="region of interest" description="Disordered" evidence="1">
    <location>
        <begin position="130"/>
        <end position="184"/>
    </location>
</feature>
<dbReference type="InterPro" id="IPR001611">
    <property type="entry name" value="Leu-rich_rpt"/>
</dbReference>
<dbReference type="PANTHER" id="PTHR16306:SF1">
    <property type="entry name" value="CHROMOSOME UNDETERMINED SCAFFOLD_7, WHOLE GENOME SHOTGUN SEQUENCE"/>
    <property type="match status" value="1"/>
</dbReference>
<evidence type="ECO:0000313" key="4">
    <source>
        <dbReference type="Proteomes" id="UP000785679"/>
    </source>
</evidence>
<feature type="region of interest" description="Disordered" evidence="1">
    <location>
        <begin position="528"/>
        <end position="547"/>
    </location>
</feature>
<gene>
    <name evidence="3" type="ORF">FGO68_gene3771</name>
</gene>
<dbReference type="Gene3D" id="3.80.10.10">
    <property type="entry name" value="Ribonuclease Inhibitor"/>
    <property type="match status" value="1"/>
</dbReference>
<dbReference type="SUPFAM" id="SSF52058">
    <property type="entry name" value="L domain-like"/>
    <property type="match status" value="1"/>
</dbReference>
<dbReference type="GO" id="GO:0005509">
    <property type="term" value="F:calcium ion binding"/>
    <property type="evidence" value="ECO:0007669"/>
    <property type="project" value="InterPro"/>
</dbReference>
<dbReference type="AlphaFoldDB" id="A0A8J8P1Y2"/>
<feature type="compositionally biased region" description="Polar residues" evidence="1">
    <location>
        <begin position="462"/>
        <end position="487"/>
    </location>
</feature>
<dbReference type="SUPFAM" id="SSF47473">
    <property type="entry name" value="EF-hand"/>
    <property type="match status" value="1"/>
</dbReference>
<dbReference type="Proteomes" id="UP000785679">
    <property type="component" value="Unassembled WGS sequence"/>
</dbReference>
<dbReference type="EMBL" id="RRYP01002677">
    <property type="protein sequence ID" value="TNV84525.1"/>
    <property type="molecule type" value="Genomic_DNA"/>
</dbReference>